<proteinExistence type="predicted"/>
<gene>
    <name evidence="1" type="ORF">OVY01_20830</name>
</gene>
<comment type="caution">
    <text evidence="1">The sequence shown here is derived from an EMBL/GenBank/DDBJ whole genome shotgun (WGS) entry which is preliminary data.</text>
</comment>
<dbReference type="Proteomes" id="UP001082899">
    <property type="component" value="Unassembled WGS sequence"/>
</dbReference>
<evidence type="ECO:0000313" key="2">
    <source>
        <dbReference type="Proteomes" id="UP001082899"/>
    </source>
</evidence>
<protein>
    <submittedName>
        <fullName evidence="1">Uncharacterized protein</fullName>
    </submittedName>
</protein>
<reference evidence="1" key="1">
    <citation type="submission" date="2022-11" db="EMBL/GenBank/DDBJ databases">
        <title>Robbsia betulipollinis sp. nov., isolated from pollen of birch (Betula pendula).</title>
        <authorList>
            <person name="Shi H."/>
            <person name="Ambika Manirajan B."/>
            <person name="Ratering S."/>
            <person name="Geissler-Plaum R."/>
            <person name="Schnell S."/>
        </authorList>
    </citation>
    <scope>NUCLEOTIDE SEQUENCE</scope>
    <source>
        <strain evidence="1">Bb-Pol-6</strain>
    </source>
</reference>
<sequence>MTTNEYSSVLDEASRTIGSLLWQLWHHQGYNSPIGQPIRKVLNIARDAAMTDEQVAAAKRYGETLLSRMPTAATPPAPVEARPDSIWAMMSGPMSGTLHKTTDDEKVADGWKAVGIDVTEYVPRASIAPVEAVQAPAGLTNEHVRLSLLQGGLIVGEHNTNLVADALRKLLCAPAVADSGGKYAMHVGNSQQTDACAVPEKSESRSKSKVKPAVIHSLATFDQMPDSAYIDVHVVAGLFDVALQTIWRRARIGVLPKPRKFGGSTRWNVGELRAVLSGNPGPDKEKKK</sequence>
<keyword evidence="2" id="KW-1185">Reference proteome</keyword>
<name>A0ABT3ZTQ4_9BURK</name>
<evidence type="ECO:0000313" key="1">
    <source>
        <dbReference type="EMBL" id="MCY0389595.1"/>
    </source>
</evidence>
<dbReference type="EMBL" id="JAPMXC010000010">
    <property type="protein sequence ID" value="MCY0389595.1"/>
    <property type="molecule type" value="Genomic_DNA"/>
</dbReference>
<dbReference type="RefSeq" id="WP_267849488.1">
    <property type="nucleotide sequence ID" value="NZ_JAPMXC010000010.1"/>
</dbReference>
<organism evidence="1 2">
    <name type="scientific">Robbsia betulipollinis</name>
    <dbReference type="NCBI Taxonomy" id="2981849"/>
    <lineage>
        <taxon>Bacteria</taxon>
        <taxon>Pseudomonadati</taxon>
        <taxon>Pseudomonadota</taxon>
        <taxon>Betaproteobacteria</taxon>
        <taxon>Burkholderiales</taxon>
        <taxon>Burkholderiaceae</taxon>
        <taxon>Robbsia</taxon>
    </lineage>
</organism>
<accession>A0ABT3ZTQ4</accession>